<reference evidence="2" key="1">
    <citation type="submission" date="2021-03" db="EMBL/GenBank/DDBJ databases">
        <authorList>
            <person name="Bekaert M."/>
        </authorList>
    </citation>
    <scope>NUCLEOTIDE SEQUENCE</scope>
</reference>
<sequence length="163" mass="18569">MESSNTGEGSIAMQDHYRNSQLRHVGNTANRLLYQKLDVNAIGVDFYHQYDRISQEPSDNNQPYHGYLQLPDLNKENIESDSHDYLKLHGSVKTNERPGNGEFDSNNLNHLKDGPQIKHSNGSDRERDIIALDSIRLNENIYTEIEETAFSSNRISAKITPLV</sequence>
<keyword evidence="3" id="KW-1185">Reference proteome</keyword>
<protein>
    <submittedName>
        <fullName evidence="2">Uncharacterized protein</fullName>
    </submittedName>
</protein>
<feature type="compositionally biased region" description="Basic and acidic residues" evidence="1">
    <location>
        <begin position="110"/>
        <end position="125"/>
    </location>
</feature>
<accession>A0A8S3RSR3</accession>
<proteinExistence type="predicted"/>
<feature type="region of interest" description="Disordered" evidence="1">
    <location>
        <begin position="92"/>
        <end position="125"/>
    </location>
</feature>
<name>A0A8S3RSR3_MYTED</name>
<organism evidence="2 3">
    <name type="scientific">Mytilus edulis</name>
    <name type="common">Blue mussel</name>
    <dbReference type="NCBI Taxonomy" id="6550"/>
    <lineage>
        <taxon>Eukaryota</taxon>
        <taxon>Metazoa</taxon>
        <taxon>Spiralia</taxon>
        <taxon>Lophotrochozoa</taxon>
        <taxon>Mollusca</taxon>
        <taxon>Bivalvia</taxon>
        <taxon>Autobranchia</taxon>
        <taxon>Pteriomorphia</taxon>
        <taxon>Mytilida</taxon>
        <taxon>Mytiloidea</taxon>
        <taxon>Mytilidae</taxon>
        <taxon>Mytilinae</taxon>
        <taxon>Mytilus</taxon>
    </lineage>
</organism>
<gene>
    <name evidence="2" type="ORF">MEDL_24012</name>
</gene>
<dbReference type="AlphaFoldDB" id="A0A8S3RSR3"/>
<dbReference type="Proteomes" id="UP000683360">
    <property type="component" value="Unassembled WGS sequence"/>
</dbReference>
<evidence type="ECO:0000256" key="1">
    <source>
        <dbReference type="SAM" id="MobiDB-lite"/>
    </source>
</evidence>
<dbReference type="EMBL" id="CAJPWZ010001217">
    <property type="protein sequence ID" value="CAG2209889.1"/>
    <property type="molecule type" value="Genomic_DNA"/>
</dbReference>
<comment type="caution">
    <text evidence="2">The sequence shown here is derived from an EMBL/GenBank/DDBJ whole genome shotgun (WGS) entry which is preliminary data.</text>
</comment>
<evidence type="ECO:0000313" key="2">
    <source>
        <dbReference type="EMBL" id="CAG2209889.1"/>
    </source>
</evidence>
<evidence type="ECO:0000313" key="3">
    <source>
        <dbReference type="Proteomes" id="UP000683360"/>
    </source>
</evidence>